<gene>
    <name evidence="4" type="primary">LOC113218046</name>
</gene>
<protein>
    <submittedName>
        <fullName evidence="4">Uncharacterized protein LOC113218046</fullName>
    </submittedName>
</protein>
<keyword evidence="3" id="KW-1185">Reference proteome</keyword>
<reference evidence="4" key="1">
    <citation type="submission" date="2025-08" db="UniProtKB">
        <authorList>
            <consortium name="RefSeq"/>
        </authorList>
    </citation>
    <scope>IDENTIFICATION</scope>
    <source>
        <tissue evidence="4">Whole organism</tissue>
    </source>
</reference>
<feature type="signal peptide" evidence="1">
    <location>
        <begin position="1"/>
        <end position="17"/>
    </location>
</feature>
<evidence type="ECO:0000313" key="4">
    <source>
        <dbReference type="RefSeq" id="XP_026293992.1"/>
    </source>
</evidence>
<dbReference type="AlphaFoldDB" id="A0A6J1TMG6"/>
<dbReference type="Proteomes" id="UP000504606">
    <property type="component" value="Unplaced"/>
</dbReference>
<dbReference type="KEGG" id="foc:113218046"/>
<dbReference type="GeneID" id="113218046"/>
<sequence>MLLLVTALLLVVGSTAGVPITRQPTEATRAGALSAPPAVTAAERACLEDLKLLYPGDNKCYQLLSTGPCKSNEWLVLDPRAPDRLRPVCARVPCAEREVLWPRDGRCYQRFRDRETLCPHPGNLLVSNPFGLGECACMRTQPHARDPANPRDGACYKLYHRGPCADGQLLVPKINGTADQALCVRDPCWQHQPEQRAVRQLNVEDEDEDEAGDMQTKSTAVMPLVLWPVEGGGDGRCHPLGATEPCPEQSAFGVHPQTLRPGCISRTNHLLPPTPCSGHMCSPTNTASYSDGYIKELFQAHKSHKAQKRAG</sequence>
<evidence type="ECO:0000259" key="2">
    <source>
        <dbReference type="Pfam" id="PF16033"/>
    </source>
</evidence>
<organism evidence="3 4">
    <name type="scientific">Frankliniella occidentalis</name>
    <name type="common">Western flower thrips</name>
    <name type="synonym">Euthrips occidentalis</name>
    <dbReference type="NCBI Taxonomy" id="133901"/>
    <lineage>
        <taxon>Eukaryota</taxon>
        <taxon>Metazoa</taxon>
        <taxon>Ecdysozoa</taxon>
        <taxon>Arthropoda</taxon>
        <taxon>Hexapoda</taxon>
        <taxon>Insecta</taxon>
        <taxon>Pterygota</taxon>
        <taxon>Neoptera</taxon>
        <taxon>Paraneoptera</taxon>
        <taxon>Thysanoptera</taxon>
        <taxon>Terebrantia</taxon>
        <taxon>Thripoidea</taxon>
        <taxon>Thripidae</taxon>
        <taxon>Frankliniella</taxon>
    </lineage>
</organism>
<feature type="chain" id="PRO_5027031398" evidence="1">
    <location>
        <begin position="18"/>
        <end position="311"/>
    </location>
</feature>
<accession>A0A6J1TMG6</accession>
<feature type="domain" description="DUF4789" evidence="2">
    <location>
        <begin position="123"/>
        <end position="198"/>
    </location>
</feature>
<dbReference type="OrthoDB" id="6576946at2759"/>
<evidence type="ECO:0000313" key="3">
    <source>
        <dbReference type="Proteomes" id="UP000504606"/>
    </source>
</evidence>
<evidence type="ECO:0000256" key="1">
    <source>
        <dbReference type="SAM" id="SignalP"/>
    </source>
</evidence>
<name>A0A6J1TMG6_FRAOC</name>
<dbReference type="Pfam" id="PF16033">
    <property type="entry name" value="DUF4789"/>
    <property type="match status" value="2"/>
</dbReference>
<dbReference type="PANTHER" id="PTHR21177:SF7">
    <property type="entry name" value="GH11627P"/>
    <property type="match status" value="1"/>
</dbReference>
<proteinExistence type="predicted"/>
<dbReference type="RefSeq" id="XP_026293992.1">
    <property type="nucleotide sequence ID" value="XM_026438207.2"/>
</dbReference>
<dbReference type="InterPro" id="IPR031993">
    <property type="entry name" value="DUF4789"/>
</dbReference>
<keyword evidence="1" id="KW-0732">Signal</keyword>
<feature type="domain" description="DUF4789" evidence="2">
    <location>
        <begin position="46"/>
        <end position="103"/>
    </location>
</feature>
<dbReference type="PANTHER" id="PTHR21177">
    <property type="entry name" value="IP06524P-RELATED"/>
    <property type="match status" value="1"/>
</dbReference>